<keyword evidence="5 7" id="KW-0067">ATP-binding</keyword>
<feature type="domain" description="ABC transporter" evidence="6">
    <location>
        <begin position="3"/>
        <end position="253"/>
    </location>
</feature>
<dbReference type="PROSITE" id="PS50893">
    <property type="entry name" value="ABC_TRANSPORTER_2"/>
    <property type="match status" value="1"/>
</dbReference>
<dbReference type="PANTHER" id="PTHR43776">
    <property type="entry name" value="TRANSPORT ATP-BINDING PROTEIN"/>
    <property type="match status" value="1"/>
</dbReference>
<dbReference type="InterPro" id="IPR050319">
    <property type="entry name" value="ABC_transp_ATP-bind"/>
</dbReference>
<keyword evidence="4" id="KW-0547">Nucleotide-binding</keyword>
<keyword evidence="3" id="KW-0813">Transport</keyword>
<evidence type="ECO:0000256" key="4">
    <source>
        <dbReference type="ARBA" id="ARBA00022741"/>
    </source>
</evidence>
<comment type="subcellular location">
    <subcellularLocation>
        <location evidence="1">Cell inner membrane</location>
        <topology evidence="1">Peripheral membrane protein</topology>
    </subcellularLocation>
</comment>
<evidence type="ECO:0000256" key="3">
    <source>
        <dbReference type="ARBA" id="ARBA00022448"/>
    </source>
</evidence>
<dbReference type="EMBL" id="LT960614">
    <property type="protein sequence ID" value="SON55036.1"/>
    <property type="molecule type" value="Genomic_DNA"/>
</dbReference>
<dbReference type="RefSeq" id="WP_173796199.1">
    <property type="nucleotide sequence ID" value="NZ_LT960614.1"/>
</dbReference>
<accession>A0A2C9D428</accession>
<dbReference type="Pfam" id="PF00005">
    <property type="entry name" value="ABC_tran"/>
    <property type="match status" value="1"/>
</dbReference>
<comment type="similarity">
    <text evidence="2">Belongs to the ABC transporter superfamily.</text>
</comment>
<dbReference type="InterPro" id="IPR003593">
    <property type="entry name" value="AAA+_ATPase"/>
</dbReference>
<sequence length="325" mass="34841">MLLEAERISKLYPVRHGRRGSRLHAVDGISLAIGEGESVGLVGESGCGKSTLARLVARLTTPTGGRLAFAGTDIGAIPEHRFARSPERAAIQIVFQDPNESLNPAFTVLAAVMDPIRRLLPATSAARAEELAFEALDDVGLPRALAHRYPHQLSGGQKARVGIARAIVVRPKLLILDEPTSALDVSVQSVILKLLGDLKDRLGMSYLFVSHDLNVVRLICDRIVVMYLGKVVESGPADAVFRNPQHPYTKALIAAIPDPARRGEKIQRLEGTASSPIDPDPNACRFAGRCPVEVPLCTRKMPELLPAGEAHLAACHLIVTPGIAS</sequence>
<name>A0A2C9D428_9HYPH</name>
<dbReference type="InterPro" id="IPR027417">
    <property type="entry name" value="P-loop_NTPase"/>
</dbReference>
<evidence type="ECO:0000256" key="2">
    <source>
        <dbReference type="ARBA" id="ARBA00005417"/>
    </source>
</evidence>
<keyword evidence="8" id="KW-1185">Reference proteome</keyword>
<dbReference type="SUPFAM" id="SSF52540">
    <property type="entry name" value="P-loop containing nucleoside triphosphate hydrolases"/>
    <property type="match status" value="1"/>
</dbReference>
<evidence type="ECO:0000256" key="1">
    <source>
        <dbReference type="ARBA" id="ARBA00004417"/>
    </source>
</evidence>
<evidence type="ECO:0000313" key="7">
    <source>
        <dbReference type="EMBL" id="SON55036.1"/>
    </source>
</evidence>
<dbReference type="KEGG" id="hdi:HDIA_1495"/>
<dbReference type="GO" id="GO:0005524">
    <property type="term" value="F:ATP binding"/>
    <property type="evidence" value="ECO:0007669"/>
    <property type="project" value="UniProtKB-KW"/>
</dbReference>
<gene>
    <name evidence="7" type="primary">oppF2</name>
    <name evidence="7" type="ORF">HDIA_1495</name>
</gene>
<dbReference type="InterPro" id="IPR017871">
    <property type="entry name" value="ABC_transporter-like_CS"/>
</dbReference>
<dbReference type="GO" id="GO:0016887">
    <property type="term" value="F:ATP hydrolysis activity"/>
    <property type="evidence" value="ECO:0007669"/>
    <property type="project" value="InterPro"/>
</dbReference>
<dbReference type="Proteomes" id="UP000223606">
    <property type="component" value="Chromosome 1"/>
</dbReference>
<dbReference type="Gene3D" id="3.40.50.300">
    <property type="entry name" value="P-loop containing nucleotide triphosphate hydrolases"/>
    <property type="match status" value="1"/>
</dbReference>
<evidence type="ECO:0000256" key="5">
    <source>
        <dbReference type="ARBA" id="ARBA00022840"/>
    </source>
</evidence>
<dbReference type="PROSITE" id="PS00211">
    <property type="entry name" value="ABC_TRANSPORTER_1"/>
    <property type="match status" value="1"/>
</dbReference>
<reference evidence="8" key="1">
    <citation type="submission" date="2017-09" db="EMBL/GenBank/DDBJ databases">
        <title>Genome sequence of Nannocystis excedens DSM 71.</title>
        <authorList>
            <person name="Blom J."/>
        </authorList>
    </citation>
    <scope>NUCLEOTIDE SEQUENCE [LARGE SCALE GENOMIC DNA]</scope>
    <source>
        <strain evidence="8">type strain: E19</strain>
    </source>
</reference>
<dbReference type="FunFam" id="3.40.50.300:FF:000016">
    <property type="entry name" value="Oligopeptide ABC transporter ATP-binding component"/>
    <property type="match status" value="1"/>
</dbReference>
<dbReference type="CDD" id="cd03257">
    <property type="entry name" value="ABC_NikE_OppD_transporters"/>
    <property type="match status" value="1"/>
</dbReference>
<evidence type="ECO:0000313" key="8">
    <source>
        <dbReference type="Proteomes" id="UP000223606"/>
    </source>
</evidence>
<organism evidence="7 8">
    <name type="scientific">Hartmannibacter diazotrophicus</name>
    <dbReference type="NCBI Taxonomy" id="1482074"/>
    <lineage>
        <taxon>Bacteria</taxon>
        <taxon>Pseudomonadati</taxon>
        <taxon>Pseudomonadota</taxon>
        <taxon>Alphaproteobacteria</taxon>
        <taxon>Hyphomicrobiales</taxon>
        <taxon>Pleomorphomonadaceae</taxon>
        <taxon>Hartmannibacter</taxon>
    </lineage>
</organism>
<dbReference type="Pfam" id="PF08352">
    <property type="entry name" value="oligo_HPY"/>
    <property type="match status" value="1"/>
</dbReference>
<dbReference type="GO" id="GO:0055085">
    <property type="term" value="P:transmembrane transport"/>
    <property type="evidence" value="ECO:0007669"/>
    <property type="project" value="UniProtKB-ARBA"/>
</dbReference>
<dbReference type="PANTHER" id="PTHR43776:SF8">
    <property type="entry name" value="ABC TRANSPORTER, ATP-BINDING PROTEIN"/>
    <property type="match status" value="1"/>
</dbReference>
<protein>
    <submittedName>
        <fullName evidence="7">Oligopeptide transport ATP-binding protein OppF</fullName>
    </submittedName>
</protein>
<dbReference type="AlphaFoldDB" id="A0A2C9D428"/>
<dbReference type="GO" id="GO:0015833">
    <property type="term" value="P:peptide transport"/>
    <property type="evidence" value="ECO:0007669"/>
    <property type="project" value="InterPro"/>
</dbReference>
<dbReference type="SMART" id="SM00382">
    <property type="entry name" value="AAA"/>
    <property type="match status" value="1"/>
</dbReference>
<dbReference type="GO" id="GO:0005886">
    <property type="term" value="C:plasma membrane"/>
    <property type="evidence" value="ECO:0007669"/>
    <property type="project" value="UniProtKB-SubCell"/>
</dbReference>
<dbReference type="InterPro" id="IPR013563">
    <property type="entry name" value="Oligopep_ABC_C"/>
</dbReference>
<dbReference type="NCBIfam" id="TIGR01727">
    <property type="entry name" value="oligo_HPY"/>
    <property type="match status" value="1"/>
</dbReference>
<proteinExistence type="inferred from homology"/>
<dbReference type="InterPro" id="IPR003439">
    <property type="entry name" value="ABC_transporter-like_ATP-bd"/>
</dbReference>
<evidence type="ECO:0000259" key="6">
    <source>
        <dbReference type="PROSITE" id="PS50893"/>
    </source>
</evidence>